<proteinExistence type="predicted"/>
<evidence type="ECO:0000313" key="4">
    <source>
        <dbReference type="EMBL" id="CAB9500341.1"/>
    </source>
</evidence>
<dbReference type="GO" id="GO:0006355">
    <property type="term" value="P:regulation of DNA-templated transcription"/>
    <property type="evidence" value="ECO:0007669"/>
    <property type="project" value="InterPro"/>
</dbReference>
<dbReference type="InterPro" id="IPR036546">
    <property type="entry name" value="MED15_KIX"/>
</dbReference>
<evidence type="ECO:0000256" key="2">
    <source>
        <dbReference type="ARBA" id="ARBA00023242"/>
    </source>
</evidence>
<feature type="domain" description="Mediator complex subunit 15 KIX" evidence="3">
    <location>
        <begin position="14"/>
        <end position="83"/>
    </location>
</feature>
<dbReference type="InterPro" id="IPR036529">
    <property type="entry name" value="KIX_dom_sf"/>
</dbReference>
<evidence type="ECO:0000313" key="5">
    <source>
        <dbReference type="Proteomes" id="UP001153069"/>
    </source>
</evidence>
<comment type="subcellular location">
    <subcellularLocation>
        <location evidence="1">Nucleus</location>
    </subcellularLocation>
</comment>
<gene>
    <name evidence="4" type="ORF">SEMRO_82_G043660.1</name>
</gene>
<dbReference type="Gene3D" id="1.10.246.20">
    <property type="entry name" value="Coactivator CBP, KIX domain"/>
    <property type="match status" value="1"/>
</dbReference>
<comment type="caution">
    <text evidence="4">The sequence shown here is derived from an EMBL/GenBank/DDBJ whole genome shotgun (WGS) entry which is preliminary data.</text>
</comment>
<dbReference type="GO" id="GO:0003712">
    <property type="term" value="F:transcription coregulator activity"/>
    <property type="evidence" value="ECO:0007669"/>
    <property type="project" value="InterPro"/>
</dbReference>
<protein>
    <recommendedName>
        <fullName evidence="3">Mediator complex subunit 15 KIX domain-containing protein</fullName>
    </recommendedName>
</protein>
<reference evidence="4" key="1">
    <citation type="submission" date="2020-06" db="EMBL/GenBank/DDBJ databases">
        <authorList>
            <consortium name="Plant Systems Biology data submission"/>
        </authorList>
    </citation>
    <scope>NUCLEOTIDE SEQUENCE</scope>
    <source>
        <strain evidence="4">D6</strain>
    </source>
</reference>
<evidence type="ECO:0000256" key="1">
    <source>
        <dbReference type="ARBA" id="ARBA00004123"/>
    </source>
</evidence>
<sequence>MSSEQGSTGGGDADDWRLGVSQSYRNTEVREIAKVLAALEPGATSASKLMLAMRFEDTIFKAATSLADYRKKLTKRLKKVQKSFVPTNAVSASNKEQLIKDLRNKYGDALRFISKHAPKAIQELKNKHGSEKANQLQQHTTVALSWAEDLGLLNNTQPNFNMPDDQVQKLKQHLERRIENIRSHVVKLADPDLFLMETLQKAEQDMGSRASAFLAANTKKRFEQLTQGQSTGFDANKVLEDSLEKAQEAVPPPTRSNKNDEKAAILHLEKMRAAATAVLACMAVSDKTTASRNVLVKSHTVATEGMAFVGEVIKNRRKETKETELSLQDAWIKSIDNNNTEALEAATAADPNNADAVVEVPKPPIGVTALKRPAIRSRVLLTKGRKTPSNLLAALRRKRATLVRPAPHGEGSHLILHFGKAFVMTIYLVPLLVTIRAYDKNQELTPQNRASGLTCASYTPVEEGLREMEVLKCWGVTGAYDTIGHVVEARLEDASAQATACLRRLFASKVDKENAPEFEVEILEATALLEFLHNARKTYLPDWQDDD</sequence>
<evidence type="ECO:0000259" key="3">
    <source>
        <dbReference type="Pfam" id="PF16987"/>
    </source>
</evidence>
<dbReference type="EMBL" id="CAICTM010000081">
    <property type="protein sequence ID" value="CAB9500341.1"/>
    <property type="molecule type" value="Genomic_DNA"/>
</dbReference>
<dbReference type="AlphaFoldDB" id="A0A9N8DGP4"/>
<dbReference type="GO" id="GO:0005634">
    <property type="term" value="C:nucleus"/>
    <property type="evidence" value="ECO:0007669"/>
    <property type="project" value="UniProtKB-SubCell"/>
</dbReference>
<dbReference type="OrthoDB" id="46960at2759"/>
<dbReference type="Proteomes" id="UP001153069">
    <property type="component" value="Unassembled WGS sequence"/>
</dbReference>
<keyword evidence="2" id="KW-0539">Nucleus</keyword>
<keyword evidence="5" id="KW-1185">Reference proteome</keyword>
<accession>A0A9N8DGP4</accession>
<name>A0A9N8DGP4_9STRA</name>
<dbReference type="Pfam" id="PF16987">
    <property type="entry name" value="KIX_2"/>
    <property type="match status" value="1"/>
</dbReference>
<organism evidence="4 5">
    <name type="scientific">Seminavis robusta</name>
    <dbReference type="NCBI Taxonomy" id="568900"/>
    <lineage>
        <taxon>Eukaryota</taxon>
        <taxon>Sar</taxon>
        <taxon>Stramenopiles</taxon>
        <taxon>Ochrophyta</taxon>
        <taxon>Bacillariophyta</taxon>
        <taxon>Bacillariophyceae</taxon>
        <taxon>Bacillariophycidae</taxon>
        <taxon>Naviculales</taxon>
        <taxon>Naviculaceae</taxon>
        <taxon>Seminavis</taxon>
    </lineage>
</organism>